<evidence type="ECO:0000256" key="13">
    <source>
        <dbReference type="ARBA" id="ARBA00059679"/>
    </source>
</evidence>
<evidence type="ECO:0000256" key="9">
    <source>
        <dbReference type="ARBA" id="ARBA00022833"/>
    </source>
</evidence>
<keyword evidence="7 14" id="KW-0863">Zinc-finger</keyword>
<evidence type="ECO:0000256" key="14">
    <source>
        <dbReference type="PROSITE-ProRule" id="PRU00175"/>
    </source>
</evidence>
<evidence type="ECO:0000259" key="18">
    <source>
        <dbReference type="PROSITE" id="PS50089"/>
    </source>
</evidence>
<dbReference type="GO" id="GO:0061630">
    <property type="term" value="F:ubiquitin protein ligase activity"/>
    <property type="evidence" value="ECO:0007669"/>
    <property type="project" value="UniProtKB-EC"/>
</dbReference>
<dbReference type="GO" id="GO:0033503">
    <property type="term" value="C:HULC complex"/>
    <property type="evidence" value="ECO:0007669"/>
    <property type="project" value="TreeGrafter"/>
</dbReference>
<evidence type="ECO:0000256" key="16">
    <source>
        <dbReference type="SAM" id="Coils"/>
    </source>
</evidence>
<comment type="subcellular location">
    <subcellularLocation>
        <location evidence="2 15">Nucleus</location>
    </subcellularLocation>
</comment>
<dbReference type="InterPro" id="IPR013083">
    <property type="entry name" value="Znf_RING/FYVE/PHD"/>
</dbReference>
<dbReference type="GO" id="GO:0005634">
    <property type="term" value="C:nucleus"/>
    <property type="evidence" value="ECO:0007669"/>
    <property type="project" value="UniProtKB-SubCell"/>
</dbReference>
<keyword evidence="11 15" id="KW-0175">Coiled coil</keyword>
<name>A0A0J9XJT4_GEOCN</name>
<dbReference type="PANTHER" id="PTHR23163">
    <property type="entry name" value="RING FINGER PROTEIN-RELATED"/>
    <property type="match status" value="1"/>
</dbReference>
<dbReference type="SMART" id="SM00184">
    <property type="entry name" value="RING"/>
    <property type="match status" value="1"/>
</dbReference>
<dbReference type="PROSITE" id="PS00518">
    <property type="entry name" value="ZF_RING_1"/>
    <property type="match status" value="1"/>
</dbReference>
<feature type="domain" description="RING-type" evidence="18">
    <location>
        <begin position="669"/>
        <end position="708"/>
    </location>
</feature>
<evidence type="ECO:0000256" key="2">
    <source>
        <dbReference type="ARBA" id="ARBA00004123"/>
    </source>
</evidence>
<dbReference type="UniPathway" id="UPA00143"/>
<dbReference type="PANTHER" id="PTHR23163:SF0">
    <property type="entry name" value="E3 UBIQUITIN-PROTEIN LIGASE BRE1"/>
    <property type="match status" value="1"/>
</dbReference>
<dbReference type="EC" id="2.3.2.27" evidence="15"/>
<feature type="coiled-coil region" evidence="16">
    <location>
        <begin position="173"/>
        <end position="214"/>
    </location>
</feature>
<proteinExistence type="inferred from homology"/>
<dbReference type="InterPro" id="IPR001841">
    <property type="entry name" value="Znf_RING"/>
</dbReference>
<dbReference type="STRING" id="1173061.A0A0J9XJT4"/>
<organism evidence="19 20">
    <name type="scientific">Geotrichum candidum</name>
    <name type="common">Oospora lactis</name>
    <name type="synonym">Dipodascus geotrichum</name>
    <dbReference type="NCBI Taxonomy" id="1173061"/>
    <lineage>
        <taxon>Eukaryota</taxon>
        <taxon>Fungi</taxon>
        <taxon>Dikarya</taxon>
        <taxon>Ascomycota</taxon>
        <taxon>Saccharomycotina</taxon>
        <taxon>Dipodascomycetes</taxon>
        <taxon>Dipodascales</taxon>
        <taxon>Dipodascaceae</taxon>
        <taxon>Geotrichum</taxon>
    </lineage>
</organism>
<dbReference type="InterPro" id="IPR017907">
    <property type="entry name" value="Znf_RING_CS"/>
</dbReference>
<dbReference type="Proteomes" id="UP000242525">
    <property type="component" value="Unassembled WGS sequence"/>
</dbReference>
<keyword evidence="5 15" id="KW-0808">Transferase</keyword>
<feature type="region of interest" description="Disordered" evidence="17">
    <location>
        <begin position="1"/>
        <end position="36"/>
    </location>
</feature>
<evidence type="ECO:0000256" key="5">
    <source>
        <dbReference type="ARBA" id="ARBA00022679"/>
    </source>
</evidence>
<dbReference type="InterPro" id="IPR058643">
    <property type="entry name" value="BRE1-like_CC"/>
</dbReference>
<dbReference type="Gene3D" id="3.30.40.10">
    <property type="entry name" value="Zinc/RING finger domain, C3HC4 (zinc finger)"/>
    <property type="match status" value="1"/>
</dbReference>
<evidence type="ECO:0000313" key="20">
    <source>
        <dbReference type="Proteomes" id="UP000242525"/>
    </source>
</evidence>
<evidence type="ECO:0000256" key="12">
    <source>
        <dbReference type="ARBA" id="ARBA00023242"/>
    </source>
</evidence>
<comment type="pathway">
    <text evidence="3 15">Protein modification; protein ubiquitination.</text>
</comment>
<keyword evidence="8 15" id="KW-0833">Ubl conjugation pathway</keyword>
<keyword evidence="6 15" id="KW-0479">Metal-binding</keyword>
<feature type="coiled-coil region" evidence="16">
    <location>
        <begin position="278"/>
        <end position="484"/>
    </location>
</feature>
<sequence>MEVKKRTASTVSSDEPETKKHARTVSPEPEDSRLTKSRLREFKKEAIYRALQSCKIEKQLVAKQASETESKLASLEKIFALQESWWNNLSDQIDILISNSTVKFSPLVSASNFLLEIQNEDEEAASTLEKSYNKKSSELKDKISRAFKLTNESLGSGSDATFQQRLSETVRDLHSLKADKDAFQSKNARLQSKLDQLTEKYLATERKIERLKSSSVQTLFGNSLKEASEREESAKQESVEPMNENNDNSVTENIELDSATKEELGQLRLLLEQSEAVVAKQKIHISEQESRIQKLNENILSLSNRLAHLSDAEVIHSVPYRSLRRRNDELLAQIDKLEAYNQRYHREKTALIHERTDFQQKLRSETDAKVNELQSKLNKCETDLARIRSARDELISSLNLKRATENERNKGMDHLKELVDIGNARIKTLEAEINRLKDDSSDSQTNTDPSNIDNATIEELKTLVQKLQRQNNSLVSELPGLEAAFNKAHKQANFKITDLLEREAKSTKLVAEKAKADEKYFSAMRAKDALNYEFQKVKAQLAKSAEWIQQLREAEKKHTLKISSLEAKIEDYNVKQASAEKERSALLHKLSDAERRLDSSRSLTEKLNSDIRNRDRSIRQEIENRRSIELENEKLKKQVEIKNLTTSNGSKNSLDLESQLEELRSIAICAVCTKNWKDTAIKVCGHVMCNDCATSRLTSRLRKCPLCNKQFSQSDLLPIHL</sequence>
<dbReference type="GO" id="GO:0006325">
    <property type="term" value="P:chromatin organization"/>
    <property type="evidence" value="ECO:0007669"/>
    <property type="project" value="UniProtKB-KW"/>
</dbReference>
<dbReference type="OrthoDB" id="654191at2759"/>
<evidence type="ECO:0000256" key="6">
    <source>
        <dbReference type="ARBA" id="ARBA00022723"/>
    </source>
</evidence>
<protein>
    <recommendedName>
        <fullName evidence="15">E3 ubiquitin protein ligase</fullName>
        <ecNumber evidence="15">2.3.2.27</ecNumber>
    </recommendedName>
</protein>
<keyword evidence="12 15" id="KW-0539">Nucleus</keyword>
<keyword evidence="10 15" id="KW-0156">Chromatin regulator</keyword>
<comment type="catalytic activity">
    <reaction evidence="1 15">
        <text>S-ubiquitinyl-[E2 ubiquitin-conjugating enzyme]-L-cysteine + [acceptor protein]-L-lysine = [E2 ubiquitin-conjugating enzyme]-L-cysteine + N(6)-ubiquitinyl-[acceptor protein]-L-lysine.</text>
        <dbReference type="EC" id="2.3.2.27"/>
    </reaction>
</comment>
<evidence type="ECO:0000256" key="10">
    <source>
        <dbReference type="ARBA" id="ARBA00022853"/>
    </source>
</evidence>
<dbReference type="GO" id="GO:0008270">
    <property type="term" value="F:zinc ion binding"/>
    <property type="evidence" value="ECO:0007669"/>
    <property type="project" value="UniProtKB-KW"/>
</dbReference>
<evidence type="ECO:0000313" key="19">
    <source>
        <dbReference type="EMBL" id="CDO57559.1"/>
    </source>
</evidence>
<dbReference type="CDD" id="cd16499">
    <property type="entry name" value="RING-HC_Bre1-like"/>
    <property type="match status" value="1"/>
</dbReference>
<evidence type="ECO:0000256" key="8">
    <source>
        <dbReference type="ARBA" id="ARBA00022786"/>
    </source>
</evidence>
<feature type="compositionally biased region" description="Basic and acidic residues" evidence="17">
    <location>
        <begin position="226"/>
        <end position="238"/>
    </location>
</feature>
<evidence type="ECO:0000256" key="3">
    <source>
        <dbReference type="ARBA" id="ARBA00004906"/>
    </source>
</evidence>
<dbReference type="Pfam" id="PF13920">
    <property type="entry name" value="zf-C3HC4_3"/>
    <property type="match status" value="1"/>
</dbReference>
<comment type="caution">
    <text evidence="19">The sequence shown here is derived from an EMBL/GenBank/DDBJ whole genome shotgun (WGS) entry which is preliminary data.</text>
</comment>
<evidence type="ECO:0000256" key="7">
    <source>
        <dbReference type="ARBA" id="ARBA00022771"/>
    </source>
</evidence>
<evidence type="ECO:0000256" key="1">
    <source>
        <dbReference type="ARBA" id="ARBA00000900"/>
    </source>
</evidence>
<evidence type="ECO:0000256" key="17">
    <source>
        <dbReference type="SAM" id="MobiDB-lite"/>
    </source>
</evidence>
<evidence type="ECO:0000256" key="11">
    <source>
        <dbReference type="ARBA" id="ARBA00023054"/>
    </source>
</evidence>
<evidence type="ECO:0000256" key="4">
    <source>
        <dbReference type="ARBA" id="ARBA00005555"/>
    </source>
</evidence>
<dbReference type="EMBL" id="CCBN010000023">
    <property type="protein sequence ID" value="CDO57559.1"/>
    <property type="molecule type" value="Genomic_DNA"/>
</dbReference>
<gene>
    <name evidence="19" type="ORF">BN980_GECA23s00065g</name>
</gene>
<accession>A0A0J9XJT4</accession>
<dbReference type="Pfam" id="PF26095">
    <property type="entry name" value="CC_Bre1"/>
    <property type="match status" value="1"/>
</dbReference>
<feature type="region of interest" description="Disordered" evidence="17">
    <location>
        <begin position="222"/>
        <end position="249"/>
    </location>
</feature>
<dbReference type="Pfam" id="PF08647">
    <property type="entry name" value="BRE1"/>
    <property type="match status" value="1"/>
</dbReference>
<keyword evidence="9 15" id="KW-0862">Zinc</keyword>
<feature type="coiled-coil region" evidence="16">
    <location>
        <begin position="537"/>
        <end position="638"/>
    </location>
</feature>
<dbReference type="GO" id="GO:0016567">
    <property type="term" value="P:protein ubiquitination"/>
    <property type="evidence" value="ECO:0007669"/>
    <property type="project" value="UniProtKB-UniRule"/>
</dbReference>
<evidence type="ECO:0000256" key="15">
    <source>
        <dbReference type="RuleBase" id="RU365038"/>
    </source>
</evidence>
<comment type="function">
    <text evidence="13">E3 ubiquitin-protein ligase that mediates monoubiquitination of histone H2B to form H2BK123ub1. H2BK123ub1 gives a specific tag for epigenetic transcriptional activation and is also a prerequisite for H3K4me and H3K79me formation.</text>
</comment>
<keyword evidence="20" id="KW-1185">Reference proteome</keyword>
<dbReference type="SUPFAM" id="SSF57850">
    <property type="entry name" value="RING/U-box"/>
    <property type="match status" value="1"/>
</dbReference>
<comment type="similarity">
    <text evidence="4 15">Belongs to the BRE1 family.</text>
</comment>
<dbReference type="InterPro" id="IPR013956">
    <property type="entry name" value="E3_ubiquit_lig_Bre1"/>
</dbReference>
<reference evidence="19" key="1">
    <citation type="submission" date="2014-03" db="EMBL/GenBank/DDBJ databases">
        <authorList>
            <person name="Casaregola S."/>
        </authorList>
    </citation>
    <scope>NUCLEOTIDE SEQUENCE [LARGE SCALE GENOMIC DNA]</scope>
    <source>
        <strain evidence="19">CLIB 918</strain>
    </source>
</reference>
<dbReference type="PROSITE" id="PS50089">
    <property type="entry name" value="ZF_RING_2"/>
    <property type="match status" value="1"/>
</dbReference>
<dbReference type="AlphaFoldDB" id="A0A0J9XJT4"/>